<dbReference type="PANTHER" id="PTHR43943">
    <property type="entry name" value="DEHYDROGENASE/REDUCTASE (SDR FAMILY) MEMBER 4"/>
    <property type="match status" value="1"/>
</dbReference>
<gene>
    <name evidence="2" type="ORF">UFOPK1493_01492</name>
</gene>
<comment type="similarity">
    <text evidence="1">Belongs to the short-chain dehydrogenases/reductases (SDR) family.</text>
</comment>
<dbReference type="PANTHER" id="PTHR43943:SF2">
    <property type="entry name" value="DEHYDROGENASE_REDUCTASE 4"/>
    <property type="match status" value="1"/>
</dbReference>
<evidence type="ECO:0000256" key="1">
    <source>
        <dbReference type="ARBA" id="ARBA00006484"/>
    </source>
</evidence>
<dbReference type="SUPFAM" id="SSF51735">
    <property type="entry name" value="NAD(P)-binding Rossmann-fold domains"/>
    <property type="match status" value="1"/>
</dbReference>
<dbReference type="PROSITE" id="PS00061">
    <property type="entry name" value="ADH_SHORT"/>
    <property type="match status" value="1"/>
</dbReference>
<dbReference type="InterPro" id="IPR020904">
    <property type="entry name" value="Sc_DH/Rdtase_CS"/>
</dbReference>
<dbReference type="AlphaFoldDB" id="A0A6J6D1K6"/>
<reference evidence="2" key="1">
    <citation type="submission" date="2020-05" db="EMBL/GenBank/DDBJ databases">
        <authorList>
            <person name="Chiriac C."/>
            <person name="Salcher M."/>
            <person name="Ghai R."/>
            <person name="Kavagutti S V."/>
        </authorList>
    </citation>
    <scope>NUCLEOTIDE SEQUENCE</scope>
</reference>
<dbReference type="InterPro" id="IPR036291">
    <property type="entry name" value="NAD(P)-bd_dom_sf"/>
</dbReference>
<dbReference type="EMBL" id="CAEZSR010000045">
    <property type="protein sequence ID" value="CAB4557225.1"/>
    <property type="molecule type" value="Genomic_DNA"/>
</dbReference>
<dbReference type="Gene3D" id="3.40.50.720">
    <property type="entry name" value="NAD(P)-binding Rossmann-like Domain"/>
    <property type="match status" value="1"/>
</dbReference>
<dbReference type="CDD" id="cd05233">
    <property type="entry name" value="SDR_c"/>
    <property type="match status" value="1"/>
</dbReference>
<proteinExistence type="inferred from homology"/>
<dbReference type="InterPro" id="IPR002347">
    <property type="entry name" value="SDR_fam"/>
</dbReference>
<organism evidence="2">
    <name type="scientific">freshwater metagenome</name>
    <dbReference type="NCBI Taxonomy" id="449393"/>
    <lineage>
        <taxon>unclassified sequences</taxon>
        <taxon>metagenomes</taxon>
        <taxon>ecological metagenomes</taxon>
    </lineage>
</organism>
<dbReference type="PRINTS" id="PR00081">
    <property type="entry name" value="GDHRDH"/>
</dbReference>
<accession>A0A6J6D1K6</accession>
<dbReference type="FunFam" id="3.40.50.720:FF:000084">
    <property type="entry name" value="Short-chain dehydrogenase reductase"/>
    <property type="match status" value="1"/>
</dbReference>
<dbReference type="Pfam" id="PF13561">
    <property type="entry name" value="adh_short_C2"/>
    <property type="match status" value="1"/>
</dbReference>
<dbReference type="PRINTS" id="PR00080">
    <property type="entry name" value="SDRFAMILY"/>
</dbReference>
<name>A0A6J6D1K6_9ZZZZ</name>
<protein>
    <submittedName>
        <fullName evidence="2">Unannotated protein</fullName>
    </submittedName>
</protein>
<evidence type="ECO:0000313" key="2">
    <source>
        <dbReference type="EMBL" id="CAB4557225.1"/>
    </source>
</evidence>
<sequence>MTSAADAATSAVQGSLYDRFRMDGMVAVVTGSGRGIGRGIALGLADCGADVVVTARRQDEIDAVVGEVRARGRRALGVPGDIRDAAFVRDLVAQTVRDLGRLDVWVSNAGGSEHHGTYPTVSMPDEHWDAQLDLNLRPHFVAAKACAEVMQPGSSLIGISSTSSLGPAPNFAAYGAAKAAMNHLTRTLAVELGPRGIRANALAVGIVPTESLRTIGGITDDALPSMARSVPLGRLGEPYDVAAAVVFLASPAGSWVSGQTLAVAGGRG</sequence>